<evidence type="ECO:0000259" key="2">
    <source>
        <dbReference type="Pfam" id="PF13601"/>
    </source>
</evidence>
<feature type="region of interest" description="Disordered" evidence="1">
    <location>
        <begin position="1"/>
        <end position="23"/>
    </location>
</feature>
<dbReference type="InterPro" id="IPR036390">
    <property type="entry name" value="WH_DNA-bd_sf"/>
</dbReference>
<evidence type="ECO:0000256" key="1">
    <source>
        <dbReference type="SAM" id="MobiDB-lite"/>
    </source>
</evidence>
<dbReference type="Pfam" id="PF13601">
    <property type="entry name" value="HTH_34"/>
    <property type="match status" value="1"/>
</dbReference>
<keyword evidence="4" id="KW-1185">Reference proteome</keyword>
<dbReference type="InterPro" id="IPR011991">
    <property type="entry name" value="ArsR-like_HTH"/>
</dbReference>
<accession>A0A2N5J0N1</accession>
<dbReference type="AlphaFoldDB" id="A0A2N5J0N1"/>
<sequence length="121" mass="12684">MNAMSGDMGKASGPGGGRGAGTVEPRFDAVIHEPTRLRICGLLSSVREMRFADIREALGLSDAMCSRHLTTLAGDGYIALTKRPGESTRHMVTWAAITPEGRRALAGHLAALQAIAQGAVL</sequence>
<dbReference type="InterPro" id="IPR036388">
    <property type="entry name" value="WH-like_DNA-bd_sf"/>
</dbReference>
<dbReference type="CDD" id="cd00090">
    <property type="entry name" value="HTH_ARSR"/>
    <property type="match status" value="1"/>
</dbReference>
<feature type="domain" description="Winged helix DNA-binding" evidence="2">
    <location>
        <begin position="36"/>
        <end position="115"/>
    </location>
</feature>
<proteinExistence type="predicted"/>
<reference evidence="3 4" key="1">
    <citation type="submission" date="2017-07" db="EMBL/GenBank/DDBJ databases">
        <title>Bifidobacterium novel species.</title>
        <authorList>
            <person name="Lugli G.A."/>
            <person name="Milani C."/>
            <person name="Duranti S."/>
            <person name="Mangifesta M."/>
        </authorList>
    </citation>
    <scope>NUCLEOTIDE SEQUENCE [LARGE SCALE GENOMIC DNA]</scope>
    <source>
        <strain evidence="3 4">77</strain>
    </source>
</reference>
<comment type="caution">
    <text evidence="3">The sequence shown here is derived from an EMBL/GenBank/DDBJ whole genome shotgun (WGS) entry which is preliminary data.</text>
</comment>
<protein>
    <submittedName>
        <fullName evidence="3">Transcriptional regulator</fullName>
    </submittedName>
</protein>
<dbReference type="InterPro" id="IPR027395">
    <property type="entry name" value="WH_DNA-bd_dom"/>
</dbReference>
<dbReference type="SUPFAM" id="SSF46785">
    <property type="entry name" value="Winged helix' DNA-binding domain"/>
    <property type="match status" value="1"/>
</dbReference>
<dbReference type="PANTHER" id="PTHR37318:SF1">
    <property type="entry name" value="BSL7504 PROTEIN"/>
    <property type="match status" value="1"/>
</dbReference>
<dbReference type="Proteomes" id="UP000235034">
    <property type="component" value="Unassembled WGS sequence"/>
</dbReference>
<gene>
    <name evidence="3" type="ORF">Uis4E_1335</name>
</gene>
<name>A0A2N5J0N1_9BIFI</name>
<dbReference type="Gene3D" id="1.10.10.10">
    <property type="entry name" value="Winged helix-like DNA-binding domain superfamily/Winged helix DNA-binding domain"/>
    <property type="match status" value="1"/>
</dbReference>
<evidence type="ECO:0000313" key="4">
    <source>
        <dbReference type="Proteomes" id="UP000235034"/>
    </source>
</evidence>
<dbReference type="EMBL" id="NMWT01000019">
    <property type="protein sequence ID" value="PLS27762.1"/>
    <property type="molecule type" value="Genomic_DNA"/>
</dbReference>
<evidence type="ECO:0000313" key="3">
    <source>
        <dbReference type="EMBL" id="PLS27762.1"/>
    </source>
</evidence>
<organism evidence="3 4">
    <name type="scientific">Bifidobacterium parmae</name>
    <dbReference type="NCBI Taxonomy" id="361854"/>
    <lineage>
        <taxon>Bacteria</taxon>
        <taxon>Bacillati</taxon>
        <taxon>Actinomycetota</taxon>
        <taxon>Actinomycetes</taxon>
        <taxon>Bifidobacteriales</taxon>
        <taxon>Bifidobacteriaceae</taxon>
        <taxon>Bifidobacterium</taxon>
    </lineage>
</organism>
<dbReference type="PANTHER" id="PTHR37318">
    <property type="entry name" value="BSL7504 PROTEIN"/>
    <property type="match status" value="1"/>
</dbReference>